<dbReference type="InterPro" id="IPR005821">
    <property type="entry name" value="Ion_trans_dom"/>
</dbReference>
<reference evidence="16 17" key="1">
    <citation type="submission" date="2024-02" db="EMBL/GenBank/DDBJ databases">
        <authorList>
            <person name="Chen Y."/>
            <person name="Shah S."/>
            <person name="Dougan E. K."/>
            <person name="Thang M."/>
            <person name="Chan C."/>
        </authorList>
    </citation>
    <scope>NUCLEOTIDE SEQUENCE [LARGE SCALE GENOMIC DNA]</scope>
</reference>
<evidence type="ECO:0000256" key="11">
    <source>
        <dbReference type="ARBA" id="ARBA00023180"/>
    </source>
</evidence>
<dbReference type="InterPro" id="IPR027359">
    <property type="entry name" value="Volt_channel_dom_sf"/>
</dbReference>
<accession>A0ABP0HG30</accession>
<comment type="subcellular location">
    <subcellularLocation>
        <location evidence="1">Membrane</location>
        <topology evidence="1">Multi-pass membrane protein</topology>
    </subcellularLocation>
</comment>
<keyword evidence="7" id="KW-0851">Voltage-gated channel</keyword>
<evidence type="ECO:0000259" key="15">
    <source>
        <dbReference type="Pfam" id="PF00520"/>
    </source>
</evidence>
<feature type="compositionally biased region" description="Basic and acidic residues" evidence="13">
    <location>
        <begin position="87"/>
        <end position="96"/>
    </location>
</feature>
<keyword evidence="3" id="KW-0109">Calcium transport</keyword>
<evidence type="ECO:0000256" key="14">
    <source>
        <dbReference type="SAM" id="Phobius"/>
    </source>
</evidence>
<dbReference type="Gene3D" id="1.20.120.350">
    <property type="entry name" value="Voltage-gated potassium channels. Chain C"/>
    <property type="match status" value="1"/>
</dbReference>
<feature type="transmembrane region" description="Helical" evidence="14">
    <location>
        <begin position="371"/>
        <end position="390"/>
    </location>
</feature>
<comment type="caution">
    <text evidence="16">The sequence shown here is derived from an EMBL/GenBank/DDBJ whole genome shotgun (WGS) entry which is preliminary data.</text>
</comment>
<evidence type="ECO:0000313" key="17">
    <source>
        <dbReference type="Proteomes" id="UP001642464"/>
    </source>
</evidence>
<feature type="non-terminal residue" evidence="16">
    <location>
        <position position="1"/>
    </location>
</feature>
<feature type="domain" description="Ion transport" evidence="15">
    <location>
        <begin position="184"/>
        <end position="420"/>
    </location>
</feature>
<dbReference type="Pfam" id="PF00520">
    <property type="entry name" value="Ion_trans"/>
    <property type="match status" value="1"/>
</dbReference>
<evidence type="ECO:0000256" key="5">
    <source>
        <dbReference type="ARBA" id="ARBA00022692"/>
    </source>
</evidence>
<dbReference type="InterPro" id="IPR050599">
    <property type="entry name" value="VDCC_alpha-1_subunit"/>
</dbReference>
<gene>
    <name evidence="16" type="ORF">SCF082_LOCUS1248</name>
</gene>
<evidence type="ECO:0000256" key="13">
    <source>
        <dbReference type="SAM" id="MobiDB-lite"/>
    </source>
</evidence>
<evidence type="ECO:0000256" key="4">
    <source>
        <dbReference type="ARBA" id="ARBA00022673"/>
    </source>
</evidence>
<dbReference type="Proteomes" id="UP001642464">
    <property type="component" value="Unassembled WGS sequence"/>
</dbReference>
<dbReference type="EMBL" id="CAXAMM010000581">
    <property type="protein sequence ID" value="CAK8988099.1"/>
    <property type="molecule type" value="Genomic_DNA"/>
</dbReference>
<evidence type="ECO:0000256" key="7">
    <source>
        <dbReference type="ARBA" id="ARBA00022882"/>
    </source>
</evidence>
<evidence type="ECO:0000256" key="8">
    <source>
        <dbReference type="ARBA" id="ARBA00022989"/>
    </source>
</evidence>
<evidence type="ECO:0000256" key="12">
    <source>
        <dbReference type="ARBA" id="ARBA00023303"/>
    </source>
</evidence>
<dbReference type="PANTHER" id="PTHR45628:SF7">
    <property type="entry name" value="VOLTAGE-DEPENDENT CALCIUM CHANNEL TYPE A SUBUNIT ALPHA-1"/>
    <property type="match status" value="1"/>
</dbReference>
<sequence length="567" mass="63751">DLEARKTEEENAQLRSTLAQLKSKPPKATQFSTSDDEMTENPESDDNSPVSRSQVSPTKIRVPDESRMLEVTAQPSLGSRPYTSHIAKRDREHSQREATGVNLLMSLKLPGQVYDEGNFFPKEDSSDSEDHDLPPWDAELTKRPKRAVAVMDMKERMRQMFKSGQVKASVYYKDEGWCSRIAGHQNFETVVYGFIVANVIWLGIDAIVNQEDLLINAEAYVIAIENVFCIFFLSELMVRLGAYTSLIHAVKDPWIIVDSLLVLGMVLETWIFYMILQFAEVDFSLIDQSSLRLLRVLRVSRVARIVRILRALPELLILVKALGVATRSVFFTFCLLLLVIYLFALACTTIGKDTTSGDAFFKTLGQSMFTLFFNGLFGFDLPSIATVIFADNTMLAIVFCLYLVCAPLTMMNLLVAVLVEVVGVLAIAEQEMVQTQYEWDQMRIALSELGEDDNITIDQFKKLLDKREALMGMRALGIDVIAMLETPQLIFGETPSLTFAEFTEIILALRDSNTATVRDINTLAKRIISEIQGTVGQLNSKIKEKSNSKERGGIVKMGQKSERRIGR</sequence>
<feature type="transmembrane region" description="Helical" evidence="14">
    <location>
        <begin position="254"/>
        <end position="276"/>
    </location>
</feature>
<feature type="compositionally biased region" description="Polar residues" evidence="13">
    <location>
        <begin position="47"/>
        <end position="57"/>
    </location>
</feature>
<feature type="transmembrane region" description="Helical" evidence="14">
    <location>
        <begin position="396"/>
        <end position="428"/>
    </location>
</feature>
<evidence type="ECO:0000256" key="6">
    <source>
        <dbReference type="ARBA" id="ARBA00022837"/>
    </source>
</evidence>
<keyword evidence="8 14" id="KW-1133">Transmembrane helix</keyword>
<feature type="region of interest" description="Disordered" evidence="13">
    <location>
        <begin position="547"/>
        <end position="567"/>
    </location>
</feature>
<keyword evidence="6" id="KW-0106">Calcium</keyword>
<keyword evidence="9" id="KW-0406">Ion transport</keyword>
<keyword evidence="5 14" id="KW-0812">Transmembrane</keyword>
<evidence type="ECO:0000256" key="3">
    <source>
        <dbReference type="ARBA" id="ARBA00022568"/>
    </source>
</evidence>
<evidence type="ECO:0000256" key="1">
    <source>
        <dbReference type="ARBA" id="ARBA00004141"/>
    </source>
</evidence>
<evidence type="ECO:0000256" key="10">
    <source>
        <dbReference type="ARBA" id="ARBA00023136"/>
    </source>
</evidence>
<organism evidence="16 17">
    <name type="scientific">Durusdinium trenchii</name>
    <dbReference type="NCBI Taxonomy" id="1381693"/>
    <lineage>
        <taxon>Eukaryota</taxon>
        <taxon>Sar</taxon>
        <taxon>Alveolata</taxon>
        <taxon>Dinophyceae</taxon>
        <taxon>Suessiales</taxon>
        <taxon>Symbiodiniaceae</taxon>
        <taxon>Durusdinium</taxon>
    </lineage>
</organism>
<evidence type="ECO:0000256" key="2">
    <source>
        <dbReference type="ARBA" id="ARBA00022448"/>
    </source>
</evidence>
<evidence type="ECO:0000313" key="16">
    <source>
        <dbReference type="EMBL" id="CAK8988099.1"/>
    </source>
</evidence>
<feature type="transmembrane region" description="Helical" evidence="14">
    <location>
        <begin position="329"/>
        <end position="350"/>
    </location>
</feature>
<feature type="region of interest" description="Disordered" evidence="13">
    <location>
        <begin position="1"/>
        <end position="97"/>
    </location>
</feature>
<feature type="transmembrane region" description="Helical" evidence="14">
    <location>
        <begin position="190"/>
        <end position="208"/>
    </location>
</feature>
<evidence type="ECO:0000256" key="9">
    <source>
        <dbReference type="ARBA" id="ARBA00023065"/>
    </source>
</evidence>
<dbReference type="Gene3D" id="1.10.287.70">
    <property type="match status" value="1"/>
</dbReference>
<keyword evidence="4" id="KW-0107">Calcium channel</keyword>
<feature type="compositionally biased region" description="Acidic residues" evidence="13">
    <location>
        <begin position="34"/>
        <end position="46"/>
    </location>
</feature>
<keyword evidence="11" id="KW-0325">Glycoprotein</keyword>
<proteinExistence type="predicted"/>
<keyword evidence="17" id="KW-1185">Reference proteome</keyword>
<name>A0ABP0HG30_9DINO</name>
<keyword evidence="12" id="KW-0407">Ion channel</keyword>
<dbReference type="SUPFAM" id="SSF81324">
    <property type="entry name" value="Voltage-gated potassium channels"/>
    <property type="match status" value="1"/>
</dbReference>
<protein>
    <submittedName>
        <fullName evidence="16">Cation channel sperm-associated protein 1 (CatSper1)</fullName>
    </submittedName>
</protein>
<dbReference type="PANTHER" id="PTHR45628">
    <property type="entry name" value="VOLTAGE-DEPENDENT CALCIUM CHANNEL TYPE A SUBUNIT ALPHA-1"/>
    <property type="match status" value="1"/>
</dbReference>
<feature type="transmembrane region" description="Helical" evidence="14">
    <location>
        <begin position="220"/>
        <end position="242"/>
    </location>
</feature>
<keyword evidence="2" id="KW-0813">Transport</keyword>
<keyword evidence="10 14" id="KW-0472">Membrane</keyword>